<dbReference type="InterPro" id="IPR004843">
    <property type="entry name" value="Calcineurin-like_PHP"/>
</dbReference>
<sequence>MAIFAISDLHLPLSVDKPMDVFGERWRNYVERMQSNWQKIVGADDIVIMPGDISWATYLDDSVADFEYINNLNGTKVILKGNHDYWWTTMNKLNNFLERKDFNTIKFIHNNAFMYGRTAICGTRGWNIAGENSSEEDKRIFLREKQRLILSLEDAKRNNSEEIIVAMHYPPVEIGGQNLEFIDIMKEYGVKKCIYGHLHAAAQKFARQGDVNGVNLSLVSCDFLNFIPKLV</sequence>
<name>A0A2K9NZT2_9FIRM</name>
<dbReference type="PIRSF" id="PIRSF033094">
    <property type="entry name" value="Pesterase_CT488"/>
    <property type="match status" value="1"/>
</dbReference>
<dbReference type="PANTHER" id="PTHR31302:SF22">
    <property type="entry name" value="PHOSPHOESTERASE"/>
    <property type="match status" value="1"/>
</dbReference>
<protein>
    <submittedName>
        <fullName evidence="2">Ser/threonine protein phosphatase</fullName>
    </submittedName>
</protein>
<evidence type="ECO:0000313" key="2">
    <source>
        <dbReference type="EMBL" id="AUO18542.1"/>
    </source>
</evidence>
<reference evidence="2 3" key="1">
    <citation type="submission" date="2017-04" db="EMBL/GenBank/DDBJ databases">
        <title>Monoglobus pectinilyticus 14 draft genome.</title>
        <authorList>
            <person name="Kim C."/>
            <person name="Rosendale D.I."/>
            <person name="Kelly W.J."/>
            <person name="Tannock G.W."/>
            <person name="Patchett M.L."/>
            <person name="Jordens J.Z."/>
        </authorList>
    </citation>
    <scope>NUCLEOTIDE SEQUENCE [LARGE SCALE GENOMIC DNA]</scope>
    <source>
        <strain evidence="2 3">14</strain>
    </source>
</reference>
<dbReference type="InterPro" id="IPR014578">
    <property type="entry name" value="Pesterase_CT488"/>
</dbReference>
<dbReference type="EMBL" id="CP020991">
    <property type="protein sequence ID" value="AUO18542.1"/>
    <property type="molecule type" value="Genomic_DNA"/>
</dbReference>
<dbReference type="PANTHER" id="PTHR31302">
    <property type="entry name" value="TRANSMEMBRANE PROTEIN WITH METALLOPHOSPHOESTERASE DOMAIN-RELATED"/>
    <property type="match status" value="1"/>
</dbReference>
<dbReference type="GeneID" id="98061787"/>
<organism evidence="2 3">
    <name type="scientific">Monoglobus pectinilyticus</name>
    <dbReference type="NCBI Taxonomy" id="1981510"/>
    <lineage>
        <taxon>Bacteria</taxon>
        <taxon>Bacillati</taxon>
        <taxon>Bacillota</taxon>
        <taxon>Clostridia</taxon>
        <taxon>Monoglobales</taxon>
        <taxon>Monoglobaceae</taxon>
        <taxon>Monoglobus</taxon>
    </lineage>
</organism>
<gene>
    <name evidence="2" type="ORF">B9O19_00358</name>
</gene>
<dbReference type="AlphaFoldDB" id="A0A2K9NZT2"/>
<evidence type="ECO:0000259" key="1">
    <source>
        <dbReference type="Pfam" id="PF00149"/>
    </source>
</evidence>
<dbReference type="SUPFAM" id="SSF56300">
    <property type="entry name" value="Metallo-dependent phosphatases"/>
    <property type="match status" value="1"/>
</dbReference>
<dbReference type="RefSeq" id="WP_102364836.1">
    <property type="nucleotide sequence ID" value="NZ_CP020991.1"/>
</dbReference>
<dbReference type="GO" id="GO:0016787">
    <property type="term" value="F:hydrolase activity"/>
    <property type="evidence" value="ECO:0007669"/>
    <property type="project" value="InterPro"/>
</dbReference>
<dbReference type="Pfam" id="PF00149">
    <property type="entry name" value="Metallophos"/>
    <property type="match status" value="1"/>
</dbReference>
<dbReference type="InterPro" id="IPR029052">
    <property type="entry name" value="Metallo-depent_PP-like"/>
</dbReference>
<dbReference type="OrthoDB" id="8610138at2"/>
<dbReference type="Gene3D" id="3.60.21.10">
    <property type="match status" value="1"/>
</dbReference>
<dbReference type="KEGG" id="mpec:B9O19_00358"/>
<feature type="domain" description="Calcineurin-like phosphoesterase" evidence="1">
    <location>
        <begin position="1"/>
        <end position="200"/>
    </location>
</feature>
<dbReference type="Proteomes" id="UP000235589">
    <property type="component" value="Chromosome"/>
</dbReference>
<evidence type="ECO:0000313" key="3">
    <source>
        <dbReference type="Proteomes" id="UP000235589"/>
    </source>
</evidence>
<proteinExistence type="predicted"/>
<dbReference type="InterPro" id="IPR051158">
    <property type="entry name" value="Metallophosphoesterase_sf"/>
</dbReference>
<accession>A0A2K9NZT2</accession>
<keyword evidence="3" id="KW-1185">Reference proteome</keyword>